<keyword evidence="1" id="KW-0812">Transmembrane</keyword>
<evidence type="ECO:0000313" key="2">
    <source>
        <dbReference type="EMBL" id="MBK1880877.1"/>
    </source>
</evidence>
<feature type="transmembrane region" description="Helical" evidence="1">
    <location>
        <begin position="62"/>
        <end position="82"/>
    </location>
</feature>
<dbReference type="RefSeq" id="WP_200266501.1">
    <property type="nucleotide sequence ID" value="NZ_JAENIJ010000001.1"/>
</dbReference>
<dbReference type="InterPro" id="IPR007498">
    <property type="entry name" value="PqiA-like"/>
</dbReference>
<keyword evidence="1" id="KW-1133">Transmembrane helix</keyword>
<proteinExistence type="predicted"/>
<reference evidence="2" key="1">
    <citation type="submission" date="2021-01" db="EMBL/GenBank/DDBJ databases">
        <title>Modified the classification status of verrucomicrobia.</title>
        <authorList>
            <person name="Feng X."/>
        </authorList>
    </citation>
    <scope>NUCLEOTIDE SEQUENCE</scope>
    <source>
        <strain evidence="2">KCTC 22041</strain>
    </source>
</reference>
<dbReference type="Pfam" id="PF04403">
    <property type="entry name" value="PqiA"/>
    <property type="match status" value="1"/>
</dbReference>
<feature type="transmembrane region" description="Helical" evidence="1">
    <location>
        <begin position="113"/>
        <end position="140"/>
    </location>
</feature>
<name>A0A934S1Z6_9BACT</name>
<keyword evidence="3" id="KW-1185">Reference proteome</keyword>
<gene>
    <name evidence="2" type="ORF">JIN85_00540</name>
</gene>
<dbReference type="Proteomes" id="UP000603141">
    <property type="component" value="Unassembled WGS sequence"/>
</dbReference>
<keyword evidence="1" id="KW-0472">Membrane</keyword>
<dbReference type="EMBL" id="JAENIJ010000001">
    <property type="protein sequence ID" value="MBK1880877.1"/>
    <property type="molecule type" value="Genomic_DNA"/>
</dbReference>
<organism evidence="2 3">
    <name type="scientific">Luteolibacter pohnpeiensis</name>
    <dbReference type="NCBI Taxonomy" id="454153"/>
    <lineage>
        <taxon>Bacteria</taxon>
        <taxon>Pseudomonadati</taxon>
        <taxon>Verrucomicrobiota</taxon>
        <taxon>Verrucomicrobiia</taxon>
        <taxon>Verrucomicrobiales</taxon>
        <taxon>Verrucomicrobiaceae</taxon>
        <taxon>Luteolibacter</taxon>
    </lineage>
</organism>
<sequence>MPFIKRRFLLSKRPWPKPRGGPHYAACHFCDTLHLERPPREGMAARCVRCHAVLYQNRPASLARASALSLASLLLMVIVYWFPFLTLEYNGILTRLNPAQAAWALYEQGDWPVGLGIGLFTVLVPLFMAGGLLYVCGPLMAGYAAPGARTIAKWMHRAEPWNMIEVFLLGVLVSLLKLWHMAHLEFGSGFWAFAALMLCMAGALAAIDRNELWDRLEVAKS</sequence>
<dbReference type="AlphaFoldDB" id="A0A934S1Z6"/>
<comment type="caution">
    <text evidence="2">The sequence shown here is derived from an EMBL/GenBank/DDBJ whole genome shotgun (WGS) entry which is preliminary data.</text>
</comment>
<accession>A0A934S1Z6</accession>
<evidence type="ECO:0000256" key="1">
    <source>
        <dbReference type="SAM" id="Phobius"/>
    </source>
</evidence>
<feature type="transmembrane region" description="Helical" evidence="1">
    <location>
        <begin position="161"/>
        <end position="182"/>
    </location>
</feature>
<protein>
    <submittedName>
        <fullName evidence="2">Paraquat-inducible protein A</fullName>
    </submittedName>
</protein>
<feature type="transmembrane region" description="Helical" evidence="1">
    <location>
        <begin position="188"/>
        <end position="207"/>
    </location>
</feature>
<evidence type="ECO:0000313" key="3">
    <source>
        <dbReference type="Proteomes" id="UP000603141"/>
    </source>
</evidence>